<name>A0ABP8P6X0_9MICO</name>
<evidence type="ECO:0000313" key="1">
    <source>
        <dbReference type="EMBL" id="GAA4481360.1"/>
    </source>
</evidence>
<organism evidence="1 2">
    <name type="scientific">Microbacterium panaciterrae</name>
    <dbReference type="NCBI Taxonomy" id="985759"/>
    <lineage>
        <taxon>Bacteria</taxon>
        <taxon>Bacillati</taxon>
        <taxon>Actinomycetota</taxon>
        <taxon>Actinomycetes</taxon>
        <taxon>Micrococcales</taxon>
        <taxon>Microbacteriaceae</taxon>
        <taxon>Microbacterium</taxon>
    </lineage>
</organism>
<comment type="caution">
    <text evidence="1">The sequence shown here is derived from an EMBL/GenBank/DDBJ whole genome shotgun (WGS) entry which is preliminary data.</text>
</comment>
<accession>A0ABP8P6X0</accession>
<evidence type="ECO:0000313" key="2">
    <source>
        <dbReference type="Proteomes" id="UP001500731"/>
    </source>
</evidence>
<protein>
    <recommendedName>
        <fullName evidence="3">XRE family transcriptional regulator</fullName>
    </recommendedName>
</protein>
<keyword evidence="2" id="KW-1185">Reference proteome</keyword>
<reference evidence="2" key="1">
    <citation type="journal article" date="2019" name="Int. J. Syst. Evol. Microbiol.">
        <title>The Global Catalogue of Microorganisms (GCM) 10K type strain sequencing project: providing services to taxonomists for standard genome sequencing and annotation.</title>
        <authorList>
            <consortium name="The Broad Institute Genomics Platform"/>
            <consortium name="The Broad Institute Genome Sequencing Center for Infectious Disease"/>
            <person name="Wu L."/>
            <person name="Ma J."/>
        </authorList>
    </citation>
    <scope>NUCLEOTIDE SEQUENCE [LARGE SCALE GENOMIC DNA]</scope>
    <source>
        <strain evidence="2">JCM 17839</strain>
    </source>
</reference>
<gene>
    <name evidence="1" type="ORF">GCM10023171_09720</name>
</gene>
<dbReference type="RefSeq" id="WP_345184928.1">
    <property type="nucleotide sequence ID" value="NZ_BAABGP010000007.1"/>
</dbReference>
<evidence type="ECO:0008006" key="3">
    <source>
        <dbReference type="Google" id="ProtNLM"/>
    </source>
</evidence>
<proteinExistence type="predicted"/>
<dbReference type="EMBL" id="BAABGP010000007">
    <property type="protein sequence ID" value="GAA4481360.1"/>
    <property type="molecule type" value="Genomic_DNA"/>
</dbReference>
<sequence>MSSPRFVPKSYALEPKKFGSAETIGWKPSVRMSATELDNLASAQIQHSVAVNVRRAILRAGLTIEDAAAENNIDYGRLGRLLRGDIIMRLEDVAWADRAFGLGILPSLVPAGTHGANRPSSS</sequence>
<dbReference type="Proteomes" id="UP001500731">
    <property type="component" value="Unassembled WGS sequence"/>
</dbReference>